<dbReference type="InterPro" id="IPR030895">
    <property type="entry name" value="T5SS_PEPC_rpt"/>
</dbReference>
<organism evidence="4 5">
    <name type="scientific">Luteimonas wenzhouensis</name>
    <dbReference type="NCBI Taxonomy" id="2599615"/>
    <lineage>
        <taxon>Bacteria</taxon>
        <taxon>Pseudomonadati</taxon>
        <taxon>Pseudomonadota</taxon>
        <taxon>Gammaproteobacteria</taxon>
        <taxon>Lysobacterales</taxon>
        <taxon>Lysobacteraceae</taxon>
        <taxon>Luteimonas</taxon>
    </lineage>
</organism>
<dbReference type="Pfam" id="PF12951">
    <property type="entry name" value="PATR"/>
    <property type="match status" value="1"/>
</dbReference>
<proteinExistence type="predicted"/>
<sequence length="1494" mass="147672">MSHTALLAATTVLPALLPAPVLAQACDAGAVVVVDGAGGGTQPSPWNTPGALVIGVDGECEVVVRNAGEVRTPYNTGHVVLGQNQGSHGTLEVTGAGSALLLSGTGGVGGQPGITVGDRGLGTMTIADGGRVESFGGILGFYRGSAGAVTVTGTGSRWEASSLIVGGYDGGQGQLAISDGGVVATSGQSHVGLHGGPGRQDGAHGTVLVTGAGSRWEGGGNLHVGAGSPQGGATGAMTVEDGGVVTSNRGMIGVGHADARGTVAVSGAGSRWQAGDMVVVGTGSLIVSGGGAVALDSPFDQSLRIGSDGTGRVEVSGTDAGTGDRSHLRLDGILHVGYSGSGGGELLVGAGALVESGQGLVGAGDSAIGTPATATVTGAGSEWIVGDAVEVGTLGRLRISAGGSVQSASGVVGSQAYGAGNGVSGAVVEVTGAGSRWTTDGPLTVGRNGPGTLTVSDQGQVRVGSTGTGTIRIARDPASTATLHLGAREGEAPGRATLEAGRIEFGAGHGTLVVNHAGEHRIDAALSGPAGNGVIHHLAGNTTLAGDGSGFGGSTVLAGGALHVAQALGGEVEVHGGARLSGGEFGGSVTVLDGTLAPGASAGLMTIGGDLALDAGATLEFELGAADGTPGIDSDLVRVANDLILDGTLHVLDAGGFGPGLYRLLEYGGTLTDRGLEIGIAPPGFDAGNLAVQTAIAQQVNLLVGTPAAPPASYFFWDGTDTSGNAVVDGGSGEWTATGGNWTSADATANGPFDPEARLVFAGTPGEVTVDDGEGAIVLSAGMQFAVDGYSVVGDGIRLEQAPVVRVGDGTAAGAGMTATITSAIDGVDGLVKTDLGTLALRGANRYTGGTRIEAGTLRIWSDAALGAAGGGVTLRGGADGATLAFASALSSDRAFTFQGSGNVLRAEDGTVSLSGRLSGAGEVAKHGAGQLHYTGDGTGFSGRLSLAEGGLRLEGTLAGSITTSAGTVLSGSGETGSLRVGGRLEPGASIGTLTVRASAPSFEPTGAVALAVRPAAAEGDLTLASGATYVVEINDGGNTAGVHNDLVVADAGTIQGGVTFLVTPENGRDDGRTYAPGTTYTIIRTGAAGGLVVEAPPTIVDDFAFLDFTGSTDGRHYYLTSRQVASFCLGGFTFNQCSTANAVEDLGPGHPAHDAVLALGGAAAPAAFDAMSGEVHASARHVVDHAGAAFNRILRQRGAGGATIELRADDNGGRQARRAWVAPLGTHGDIDGDGNAARTRWWGVGLAGGVERTLELGRGDLVAGLGAGHVRSKGSIPDRRSHHDGYGTHLGAYGAWSLGQGRVAGSLSYGATRTATRRGIGFGAIDASTRADSRVHGLAASIEASYAFELAGGGTLAPLLMVEAGRARHGRFSEQGAGDFDLSAGPDHWSRFDAGVGLALARTVPTARGVLALDGRATWEYAMGDTMQVTMNSFGGGTGYEIRGPRTDENRLRIGAGAAWTVSRAVDIRARYDGLFSRDQASHMATLAVDVRF</sequence>
<feature type="signal peptide" evidence="2">
    <location>
        <begin position="1"/>
        <end position="23"/>
    </location>
</feature>
<dbReference type="InterPro" id="IPR011050">
    <property type="entry name" value="Pectin_lyase_fold/virulence"/>
</dbReference>
<reference evidence="4 5" key="1">
    <citation type="submission" date="2019-07" db="EMBL/GenBank/DDBJ databases">
        <title>Luteimonas sp. YD-1 nov., isolated from acidic soil.</title>
        <authorList>
            <person name="Zhou J."/>
        </authorList>
    </citation>
    <scope>NUCLEOTIDE SEQUENCE [LARGE SCALE GENOMIC DNA]</scope>
    <source>
        <strain evidence="4 5">YD-1</strain>
    </source>
</reference>
<evidence type="ECO:0000256" key="2">
    <source>
        <dbReference type="SAM" id="SignalP"/>
    </source>
</evidence>
<dbReference type="PANTHER" id="PTHR35037">
    <property type="entry name" value="C-TERMINAL REGION OF AIDA-LIKE PROTEIN"/>
    <property type="match status" value="1"/>
</dbReference>
<evidence type="ECO:0000256" key="1">
    <source>
        <dbReference type="ARBA" id="ARBA00022729"/>
    </source>
</evidence>
<dbReference type="SUPFAM" id="SSF51126">
    <property type="entry name" value="Pectin lyase-like"/>
    <property type="match status" value="2"/>
</dbReference>
<gene>
    <name evidence="4" type="ORF">FQY79_09975</name>
</gene>
<dbReference type="SMART" id="SM00869">
    <property type="entry name" value="Autotransporter"/>
    <property type="match status" value="1"/>
</dbReference>
<evidence type="ECO:0000259" key="3">
    <source>
        <dbReference type="PROSITE" id="PS51208"/>
    </source>
</evidence>
<name>A0A5C5TYX6_9GAMM</name>
<dbReference type="InterPro" id="IPR005546">
    <property type="entry name" value="Autotransporte_beta"/>
</dbReference>
<dbReference type="PROSITE" id="PS51208">
    <property type="entry name" value="AUTOTRANSPORTER"/>
    <property type="match status" value="1"/>
</dbReference>
<dbReference type="PANTHER" id="PTHR35037:SF3">
    <property type="entry name" value="C-TERMINAL REGION OF AIDA-LIKE PROTEIN"/>
    <property type="match status" value="1"/>
</dbReference>
<accession>A0A5C5TYX6</accession>
<dbReference type="InterPro" id="IPR051551">
    <property type="entry name" value="Autotransporter_adhesion"/>
</dbReference>
<dbReference type="RefSeq" id="WP_146312765.1">
    <property type="nucleotide sequence ID" value="NZ_VOHE01000004.1"/>
</dbReference>
<dbReference type="EMBL" id="VOHE01000004">
    <property type="protein sequence ID" value="TWT18946.1"/>
    <property type="molecule type" value="Genomic_DNA"/>
</dbReference>
<feature type="chain" id="PRO_5023049662" evidence="2">
    <location>
        <begin position="24"/>
        <end position="1494"/>
    </location>
</feature>
<evidence type="ECO:0000313" key="4">
    <source>
        <dbReference type="EMBL" id="TWT18946.1"/>
    </source>
</evidence>
<dbReference type="InterPro" id="IPR036709">
    <property type="entry name" value="Autotransporte_beta_dom_sf"/>
</dbReference>
<protein>
    <submittedName>
        <fullName evidence="4">Autotransporter domain-containing protein</fullName>
    </submittedName>
</protein>
<keyword evidence="1 2" id="KW-0732">Signal</keyword>
<evidence type="ECO:0000313" key="5">
    <source>
        <dbReference type="Proteomes" id="UP000315949"/>
    </source>
</evidence>
<dbReference type="Proteomes" id="UP000315949">
    <property type="component" value="Unassembled WGS sequence"/>
</dbReference>
<dbReference type="OrthoDB" id="5360469at2"/>
<dbReference type="NCBIfam" id="TIGR02601">
    <property type="entry name" value="autotrns_rpt"/>
    <property type="match status" value="1"/>
</dbReference>
<feature type="domain" description="Autotransporter" evidence="3">
    <location>
        <begin position="1213"/>
        <end position="1494"/>
    </location>
</feature>
<dbReference type="Gene3D" id="2.40.128.130">
    <property type="entry name" value="Autotransporter beta-domain"/>
    <property type="match status" value="1"/>
</dbReference>
<dbReference type="InterPro" id="IPR013425">
    <property type="entry name" value="Autotrns_rpt"/>
</dbReference>
<dbReference type="NCBIfam" id="TIGR04393">
    <property type="entry name" value="rpt_T5SS_PEPC"/>
    <property type="match status" value="5"/>
</dbReference>
<dbReference type="Pfam" id="PF03797">
    <property type="entry name" value="Autotransporter"/>
    <property type="match status" value="1"/>
</dbReference>
<keyword evidence="5" id="KW-1185">Reference proteome</keyword>
<comment type="caution">
    <text evidence="4">The sequence shown here is derived from an EMBL/GenBank/DDBJ whole genome shotgun (WGS) entry which is preliminary data.</text>
</comment>
<dbReference type="SUPFAM" id="SSF103515">
    <property type="entry name" value="Autotransporter"/>
    <property type="match status" value="1"/>
</dbReference>